<accession>A0ABN1YPE3</accession>
<feature type="region of interest" description="Disordered" evidence="1">
    <location>
        <begin position="1"/>
        <end position="29"/>
    </location>
</feature>
<proteinExistence type="predicted"/>
<keyword evidence="3" id="KW-1185">Reference proteome</keyword>
<sequence>MPHSLRMTSTAPTTELDPASSGEQPYRHGMPWTEEDFAGIMQASREGCGLEEIAVRIGRSVHALRPQLRRLLPADERHLAADLVLPRLRQLERDGDYDWLAAMAQPTRSPWELRFEAEAARDEWGIGALSDDELVALASTVAGAAAQLPAALRRAIAGAVHGRGLEHVVRRCALRAVDEAVDALLDRDGAPWSYDDRSPF</sequence>
<evidence type="ECO:0000256" key="1">
    <source>
        <dbReference type="SAM" id="MobiDB-lite"/>
    </source>
</evidence>
<gene>
    <name evidence="2" type="ORF">GCM10009640_05840</name>
</gene>
<evidence type="ECO:0000313" key="2">
    <source>
        <dbReference type="EMBL" id="GAA1418973.1"/>
    </source>
</evidence>
<name>A0ABN1YPE3_9MICO</name>
<feature type="compositionally biased region" description="Polar residues" evidence="1">
    <location>
        <begin position="1"/>
        <end position="13"/>
    </location>
</feature>
<reference evidence="2 3" key="1">
    <citation type="journal article" date="2019" name="Int. J. Syst. Evol. Microbiol.">
        <title>The Global Catalogue of Microorganisms (GCM) 10K type strain sequencing project: providing services to taxonomists for standard genome sequencing and annotation.</title>
        <authorList>
            <consortium name="The Broad Institute Genomics Platform"/>
            <consortium name="The Broad Institute Genome Sequencing Center for Infectious Disease"/>
            <person name="Wu L."/>
            <person name="Ma J."/>
        </authorList>
    </citation>
    <scope>NUCLEOTIDE SEQUENCE [LARGE SCALE GENOMIC DNA]</scope>
    <source>
        <strain evidence="2 3">JCM 12398</strain>
    </source>
</reference>
<dbReference type="Proteomes" id="UP001501266">
    <property type="component" value="Unassembled WGS sequence"/>
</dbReference>
<dbReference type="EMBL" id="BAAAKK010000001">
    <property type="protein sequence ID" value="GAA1418973.1"/>
    <property type="molecule type" value="Genomic_DNA"/>
</dbReference>
<protein>
    <submittedName>
        <fullName evidence="2">Uncharacterized protein</fullName>
    </submittedName>
</protein>
<organism evidence="2 3">
    <name type="scientific">Agrococcus citreus</name>
    <dbReference type="NCBI Taxonomy" id="84643"/>
    <lineage>
        <taxon>Bacteria</taxon>
        <taxon>Bacillati</taxon>
        <taxon>Actinomycetota</taxon>
        <taxon>Actinomycetes</taxon>
        <taxon>Micrococcales</taxon>
        <taxon>Microbacteriaceae</taxon>
        <taxon>Agrococcus</taxon>
    </lineage>
</organism>
<comment type="caution">
    <text evidence="2">The sequence shown here is derived from an EMBL/GenBank/DDBJ whole genome shotgun (WGS) entry which is preliminary data.</text>
</comment>
<evidence type="ECO:0000313" key="3">
    <source>
        <dbReference type="Proteomes" id="UP001501266"/>
    </source>
</evidence>